<dbReference type="EMBL" id="CP043311">
    <property type="protein sequence ID" value="QEY63570.1"/>
    <property type="molecule type" value="Genomic_DNA"/>
</dbReference>
<evidence type="ECO:0000313" key="3">
    <source>
        <dbReference type="Proteomes" id="UP000327179"/>
    </source>
</evidence>
<dbReference type="Proteomes" id="UP000327179">
    <property type="component" value="Chromosome"/>
</dbReference>
<gene>
    <name evidence="2" type="ORF">FXN65_16435</name>
</gene>
<dbReference type="RefSeq" id="WP_151134341.1">
    <property type="nucleotide sequence ID" value="NZ_CP043311.1"/>
</dbReference>
<evidence type="ECO:0000313" key="2">
    <source>
        <dbReference type="EMBL" id="QEY63570.1"/>
    </source>
</evidence>
<keyword evidence="3" id="KW-1185">Reference proteome</keyword>
<sequence>MRILRLVVLALACLGGSQVAAGPPWPGNDTSGAMMLAGGRGGSHFSGFHHRSSHMGFRHHQVFKSHHHPGVRHHHRNFSGFRRSHGFGKTNSRFFIVDPRFDHRFDHRIRTRGVVIRFNDPNSVMFTSPGFHQ</sequence>
<keyword evidence="1" id="KW-0732">Signal</keyword>
<dbReference type="KEGG" id="plal:FXN65_16435"/>
<feature type="chain" id="PRO_5023818958" evidence="1">
    <location>
        <begin position="22"/>
        <end position="133"/>
    </location>
</feature>
<evidence type="ECO:0000256" key="1">
    <source>
        <dbReference type="SAM" id="SignalP"/>
    </source>
</evidence>
<name>A0A5J6QM98_9GAMM</name>
<organism evidence="2 3">
    <name type="scientific">Metapseudomonas lalkuanensis</name>
    <dbReference type="NCBI Taxonomy" id="2604832"/>
    <lineage>
        <taxon>Bacteria</taxon>
        <taxon>Pseudomonadati</taxon>
        <taxon>Pseudomonadota</taxon>
        <taxon>Gammaproteobacteria</taxon>
        <taxon>Pseudomonadales</taxon>
        <taxon>Pseudomonadaceae</taxon>
        <taxon>Metapseudomonas</taxon>
    </lineage>
</organism>
<protein>
    <submittedName>
        <fullName evidence="2">Uncharacterized protein</fullName>
    </submittedName>
</protein>
<feature type="signal peptide" evidence="1">
    <location>
        <begin position="1"/>
        <end position="21"/>
    </location>
</feature>
<reference evidence="2 3" key="1">
    <citation type="submission" date="2019-08" db="EMBL/GenBank/DDBJ databases">
        <title>Whole-genome Sequencing of e-waste polymer degrading bacterium Pseudomonas sp. strain PE08.</title>
        <authorList>
            <person name="Kirdat K."/>
            <person name="Debbarma P."/>
            <person name="Narawade N."/>
            <person name="Suyal D."/>
            <person name="Thorat V."/>
            <person name="Shouche Y."/>
            <person name="Goel R."/>
            <person name="Yadav A."/>
        </authorList>
    </citation>
    <scope>NUCLEOTIDE SEQUENCE [LARGE SCALE GENOMIC DNA]</scope>
    <source>
        <strain evidence="2 3">PE08</strain>
    </source>
</reference>
<dbReference type="AlphaFoldDB" id="A0A5J6QM98"/>
<accession>A0A5J6QM98</accession>
<proteinExistence type="predicted"/>